<dbReference type="Pfam" id="PF12696">
    <property type="entry name" value="TraG-D_C"/>
    <property type="match status" value="1"/>
</dbReference>
<dbReference type="EMBL" id="CP073100">
    <property type="protein sequence ID" value="QUE52244.1"/>
    <property type="molecule type" value="Genomic_DNA"/>
</dbReference>
<dbReference type="Gene3D" id="3.40.50.300">
    <property type="entry name" value="P-loop containing nucleotide triphosphate hydrolases"/>
    <property type="match status" value="1"/>
</dbReference>
<evidence type="ECO:0000256" key="3">
    <source>
        <dbReference type="ARBA" id="ARBA00022692"/>
    </source>
</evidence>
<evidence type="ECO:0000313" key="7">
    <source>
        <dbReference type="EMBL" id="QUE52244.1"/>
    </source>
</evidence>
<dbReference type="AlphaFoldDB" id="A0A975J1F6"/>
<keyword evidence="2" id="KW-1003">Cell membrane</keyword>
<dbReference type="SUPFAM" id="SSF52540">
    <property type="entry name" value="P-loop containing nucleoside triphosphate hydrolases"/>
    <property type="match status" value="1"/>
</dbReference>
<name>A0A975J1F6_9BACT</name>
<evidence type="ECO:0000256" key="4">
    <source>
        <dbReference type="ARBA" id="ARBA00022989"/>
    </source>
</evidence>
<sequence>MTNPSTSQATKARDWPSDTAVLLELGRGSRIENFWTVNDAFQGTQIFGATGSGKSSGSGKAIARAFMESNFGGLVLVAKTDERHAWEELARDTRRSSDLLVFSESNPHRFNFLRYERQRPGKGAGNTENLINLFWSVMEVADRRNARGGEAYWNRALKQLLRNAIDLAVIATGDVDLSSLYRIVTSAPNSLAETSDSAWQRDSVCFALLNAAEQKADKTGRRHDFEMTRQYWLREFAQLAIETRTGIVSMFTSMADCFLRGMLREMFCGAQNFSPEDSFEGRVILLDFPVKEYHELGIFAQILFKYVWQRAVERRIPPSVKRGIAQETIRPVFLWADESQFFVNQYDALFQSTARSSRACTVYLTQNLPGYQAAFTSEGGKPAAEAFLGNLQTKIFHANGDPQTNNWAADSIGRAKQIQASSGVAQGDRQGSSQNAGGAFAIEFIVQPQEFTELRTGGLENRGIVDSIIFQGGRRWLAEEGKGDVPRNFLRHSFNQLST</sequence>
<comment type="subcellular location">
    <subcellularLocation>
        <location evidence="1">Cell membrane</location>
        <topology evidence="1">Multi-pass membrane protein</topology>
    </subcellularLocation>
</comment>
<protein>
    <submittedName>
        <fullName evidence="7">TraM recognition domain-containing protein</fullName>
    </submittedName>
</protein>
<dbReference type="Proteomes" id="UP000676169">
    <property type="component" value="Chromosome"/>
</dbReference>
<gene>
    <name evidence="7" type="ORF">KBB96_04970</name>
</gene>
<evidence type="ECO:0000256" key="5">
    <source>
        <dbReference type="ARBA" id="ARBA00023136"/>
    </source>
</evidence>
<dbReference type="InterPro" id="IPR051539">
    <property type="entry name" value="T4SS-coupling_protein"/>
</dbReference>
<evidence type="ECO:0000259" key="6">
    <source>
        <dbReference type="Pfam" id="PF12696"/>
    </source>
</evidence>
<dbReference type="InterPro" id="IPR027417">
    <property type="entry name" value="P-loop_NTPase"/>
</dbReference>
<dbReference type="KEGG" id="lamb:KBB96_04970"/>
<accession>A0A975J1F6</accession>
<organism evidence="7 8">
    <name type="scientific">Luteolibacter ambystomatis</name>
    <dbReference type="NCBI Taxonomy" id="2824561"/>
    <lineage>
        <taxon>Bacteria</taxon>
        <taxon>Pseudomonadati</taxon>
        <taxon>Verrucomicrobiota</taxon>
        <taxon>Verrucomicrobiia</taxon>
        <taxon>Verrucomicrobiales</taxon>
        <taxon>Verrucomicrobiaceae</taxon>
        <taxon>Luteolibacter</taxon>
    </lineage>
</organism>
<keyword evidence="3" id="KW-0812">Transmembrane</keyword>
<evidence type="ECO:0000256" key="1">
    <source>
        <dbReference type="ARBA" id="ARBA00004651"/>
    </source>
</evidence>
<feature type="domain" description="TraD/TraG TraM recognition site" evidence="6">
    <location>
        <begin position="350"/>
        <end position="452"/>
    </location>
</feature>
<keyword evidence="8" id="KW-1185">Reference proteome</keyword>
<dbReference type="PANTHER" id="PTHR37937:SF1">
    <property type="entry name" value="CONJUGATIVE TRANSFER: DNA TRANSPORT"/>
    <property type="match status" value="1"/>
</dbReference>
<evidence type="ECO:0000313" key="8">
    <source>
        <dbReference type="Proteomes" id="UP000676169"/>
    </source>
</evidence>
<evidence type="ECO:0000256" key="2">
    <source>
        <dbReference type="ARBA" id="ARBA00022475"/>
    </source>
</evidence>
<dbReference type="PANTHER" id="PTHR37937">
    <property type="entry name" value="CONJUGATIVE TRANSFER: DNA TRANSPORT"/>
    <property type="match status" value="1"/>
</dbReference>
<reference evidence="7" key="1">
    <citation type="submission" date="2021-04" db="EMBL/GenBank/DDBJ databases">
        <title>Luteolibacter sp. 32A isolated from the skin of an Anderson's salamander (Ambystoma andersonii).</title>
        <authorList>
            <person name="Spergser J."/>
            <person name="Busse H.-J."/>
        </authorList>
    </citation>
    <scope>NUCLEOTIDE SEQUENCE</scope>
    <source>
        <strain evidence="7">32A</strain>
    </source>
</reference>
<keyword evidence="4" id="KW-1133">Transmembrane helix</keyword>
<keyword evidence="5" id="KW-0472">Membrane</keyword>
<dbReference type="GO" id="GO:0005886">
    <property type="term" value="C:plasma membrane"/>
    <property type="evidence" value="ECO:0007669"/>
    <property type="project" value="UniProtKB-SubCell"/>
</dbReference>
<dbReference type="RefSeq" id="WP_211633003.1">
    <property type="nucleotide sequence ID" value="NZ_CP073100.1"/>
</dbReference>
<proteinExistence type="predicted"/>
<dbReference type="InterPro" id="IPR032689">
    <property type="entry name" value="TraG-D_C"/>
</dbReference>